<evidence type="ECO:0000256" key="3">
    <source>
        <dbReference type="ARBA" id="ARBA00022679"/>
    </source>
</evidence>
<dbReference type="PROSITE" id="PS50011">
    <property type="entry name" value="PROTEIN_KINASE_DOM"/>
    <property type="match status" value="1"/>
</dbReference>
<dbReference type="GO" id="GO:0004674">
    <property type="term" value="F:protein serine/threonine kinase activity"/>
    <property type="evidence" value="ECO:0007669"/>
    <property type="project" value="UniProtKB-EC"/>
</dbReference>
<dbReference type="SUPFAM" id="SSF52540">
    <property type="entry name" value="P-loop containing nucleoside triphosphate hydrolases"/>
    <property type="match status" value="1"/>
</dbReference>
<dbReference type="InterPro" id="IPR049052">
    <property type="entry name" value="nSTAND1"/>
</dbReference>
<keyword evidence="10" id="KW-1185">Reference proteome</keyword>
<name>A0A9X3J2R9_9BACT</name>
<feature type="domain" description="Protein kinase" evidence="8">
    <location>
        <begin position="24"/>
        <end position="359"/>
    </location>
</feature>
<dbReference type="GO" id="GO:0005524">
    <property type="term" value="F:ATP binding"/>
    <property type="evidence" value="ECO:0007669"/>
    <property type="project" value="UniProtKB-UniRule"/>
</dbReference>
<dbReference type="InterPro" id="IPR025662">
    <property type="entry name" value="Sigma_54_int_dom_ATP-bd_1"/>
</dbReference>
<evidence type="ECO:0000256" key="6">
    <source>
        <dbReference type="ARBA" id="ARBA00022840"/>
    </source>
</evidence>
<gene>
    <name evidence="9" type="ORF">OV079_46960</name>
</gene>
<evidence type="ECO:0000256" key="5">
    <source>
        <dbReference type="ARBA" id="ARBA00022777"/>
    </source>
</evidence>
<dbReference type="InterPro" id="IPR017441">
    <property type="entry name" value="Protein_kinase_ATP_BS"/>
</dbReference>
<keyword evidence="3" id="KW-0808">Transferase</keyword>
<comment type="similarity">
    <text evidence="1">Belongs to the protein kinase superfamily. NEK Ser/Thr protein kinase family. NIMA subfamily.</text>
</comment>
<dbReference type="EC" id="2.7.11.1" evidence="2"/>
<reference evidence="9" key="1">
    <citation type="submission" date="2022-11" db="EMBL/GenBank/DDBJ databases">
        <title>Minimal conservation of predation-associated metabolite biosynthetic gene clusters underscores biosynthetic potential of Myxococcota including descriptions for ten novel species: Archangium lansinium sp. nov., Myxococcus landrumus sp. nov., Nannocystis bai.</title>
        <authorList>
            <person name="Ahearne A."/>
            <person name="Stevens C."/>
            <person name="Phillips K."/>
        </authorList>
    </citation>
    <scope>NUCLEOTIDE SEQUENCE</scope>
    <source>
        <strain evidence="9">Na p29</strain>
    </source>
</reference>
<dbReference type="PANTHER" id="PTHR43671">
    <property type="entry name" value="SERINE/THREONINE-PROTEIN KINASE NEK"/>
    <property type="match status" value="1"/>
</dbReference>
<dbReference type="SUPFAM" id="SSF56112">
    <property type="entry name" value="Protein kinase-like (PK-like)"/>
    <property type="match status" value="1"/>
</dbReference>
<evidence type="ECO:0000256" key="1">
    <source>
        <dbReference type="ARBA" id="ARBA00010886"/>
    </source>
</evidence>
<dbReference type="InterPro" id="IPR005532">
    <property type="entry name" value="SUMF_dom"/>
</dbReference>
<keyword evidence="4 7" id="KW-0547">Nucleotide-binding</keyword>
<evidence type="ECO:0000313" key="9">
    <source>
        <dbReference type="EMBL" id="MCY1012956.1"/>
    </source>
</evidence>
<dbReference type="InterPro" id="IPR027417">
    <property type="entry name" value="P-loop_NTPase"/>
</dbReference>
<dbReference type="SUPFAM" id="SSF56436">
    <property type="entry name" value="C-type lectin-like"/>
    <property type="match status" value="1"/>
</dbReference>
<dbReference type="Pfam" id="PF08308">
    <property type="entry name" value="PEGA"/>
    <property type="match status" value="1"/>
</dbReference>
<dbReference type="Pfam" id="PF03781">
    <property type="entry name" value="FGE-sulfatase"/>
    <property type="match status" value="1"/>
</dbReference>
<accession>A0A9X3J2R9</accession>
<dbReference type="EMBL" id="JAPNKE010000002">
    <property type="protein sequence ID" value="MCY1012956.1"/>
    <property type="molecule type" value="Genomic_DNA"/>
</dbReference>
<dbReference type="InterPro" id="IPR050660">
    <property type="entry name" value="NEK_Ser/Thr_kinase"/>
</dbReference>
<dbReference type="Gene3D" id="3.40.50.300">
    <property type="entry name" value="P-loop containing nucleotide triphosphate hydrolases"/>
    <property type="match status" value="1"/>
</dbReference>
<dbReference type="Pfam" id="PF20703">
    <property type="entry name" value="nSTAND1"/>
    <property type="match status" value="1"/>
</dbReference>
<keyword evidence="6 7" id="KW-0067">ATP-binding</keyword>
<dbReference type="InterPro" id="IPR000719">
    <property type="entry name" value="Prot_kinase_dom"/>
</dbReference>
<dbReference type="Gene3D" id="1.10.510.10">
    <property type="entry name" value="Transferase(Phosphotransferase) domain 1"/>
    <property type="match status" value="1"/>
</dbReference>
<feature type="binding site" evidence="7">
    <location>
        <position position="53"/>
    </location>
    <ligand>
        <name>ATP</name>
        <dbReference type="ChEBI" id="CHEBI:30616"/>
    </ligand>
</feature>
<protein>
    <recommendedName>
        <fullName evidence="2">non-specific serine/threonine protein kinase</fullName>
        <ecNumber evidence="2">2.7.11.1</ecNumber>
    </recommendedName>
</protein>
<dbReference type="PROSITE" id="PS00675">
    <property type="entry name" value="SIGMA54_INTERACT_1"/>
    <property type="match status" value="1"/>
</dbReference>
<evidence type="ECO:0000259" key="8">
    <source>
        <dbReference type="PROSITE" id="PS50011"/>
    </source>
</evidence>
<dbReference type="PROSITE" id="PS00107">
    <property type="entry name" value="PROTEIN_KINASE_ATP"/>
    <property type="match status" value="1"/>
</dbReference>
<dbReference type="Pfam" id="PF00069">
    <property type="entry name" value="Pkinase"/>
    <property type="match status" value="2"/>
</dbReference>
<dbReference type="CDD" id="cd14014">
    <property type="entry name" value="STKc_PknB_like"/>
    <property type="match status" value="1"/>
</dbReference>
<proteinExistence type="inferred from homology"/>
<dbReference type="Gene3D" id="3.30.200.20">
    <property type="entry name" value="Phosphorylase Kinase, domain 1"/>
    <property type="match status" value="1"/>
</dbReference>
<evidence type="ECO:0000313" key="10">
    <source>
        <dbReference type="Proteomes" id="UP001150924"/>
    </source>
</evidence>
<dbReference type="InterPro" id="IPR016187">
    <property type="entry name" value="CTDL_fold"/>
</dbReference>
<dbReference type="PANTHER" id="PTHR43671:SF13">
    <property type="entry name" value="SERINE_THREONINE-PROTEIN KINASE NEK2"/>
    <property type="match status" value="1"/>
</dbReference>
<evidence type="ECO:0000256" key="7">
    <source>
        <dbReference type="PROSITE-ProRule" id="PRU10141"/>
    </source>
</evidence>
<dbReference type="Proteomes" id="UP001150924">
    <property type="component" value="Unassembled WGS sequence"/>
</dbReference>
<dbReference type="InterPro" id="IPR011009">
    <property type="entry name" value="Kinase-like_dom_sf"/>
</dbReference>
<comment type="caution">
    <text evidence="9">The sequence shown here is derived from an EMBL/GenBank/DDBJ whole genome shotgun (WGS) entry which is preliminary data.</text>
</comment>
<evidence type="ECO:0000256" key="4">
    <source>
        <dbReference type="ARBA" id="ARBA00022741"/>
    </source>
</evidence>
<dbReference type="Gene3D" id="3.90.1580.10">
    <property type="entry name" value="paralog of FGE (formylglycine-generating enzyme)"/>
    <property type="match status" value="1"/>
</dbReference>
<sequence>MRAVPKIVETPIVEWEPPATFDEYKLVRLLGKGSMGRVYLAHDTVLDRSVAVKFVGHVAPDADDRERFQVEGRAVARIQHPNVVTIYRVGQLEGHPYLITEYIRGKSLNEIQVPLPSRKVLELAIGLCRGLAAAHRHGVLHRDIKLANAILAETGEIKLLDFSLAKLMDPASLDPVRPEPPKEEALEAASSVVMRSSDGGRIDRAAETIKLRDASASAALPRLHDESGAGRSSAGLSAAALSAADIPVTAESLTQAGTLLGTPHYMAPELWRAEPASRRSDVYALGVLMYILASGRPPTEASTPLELAERLQEHEPRPLLERAPRCDPRLAGLIDRCLRRDPFMRFGSADDLLAALESLQPSGRELVIPEGNPYRGLQAFESKHRAVFFGRGVEIRAVLERLRADALVVVAGDSGVGKSSLVKAGVVPMVEEGNLDHHRQWASAAMTPGRYPLQTLISTLAVLFDMSEETLAALIAESPGELVRALRKQLGEARGRLLVIDQFEELVTLSAAQEVAIVGPLLARLAAGQPGLRVMATVRGDFLTRVVQVPGIGDELSRAIYILRPLSPEGAREAIVGPAKVKGVRFEPSTLVDELVEAGARGSLPLLQFALAELWEIRDQATNVISPADLRKVGGVTGALARHGDAVLAELIPAQRAAARRILMRLVTVDDTRAVRTEDELTADSPAAAEALKALVRARLVVAREVNDDAVFEIAHEALLGGWSTLSTWLEEERDGRAVRHRLELAVAEWERLGRGRDALWSGAPLQEVMALDPASLRPKERDFIAACKTAAARVRALRRGAIVLLPAVAISMYGAMWLKGQRDLRLKVDAQVTAAEQERTVAGKAQADAEELRTQALAAYEGGKTAHADGLWTRYEAALPEAELRLARSAQKLETALSLDGRRDEIRDKLGEVLLERALLAEQAGHGEFVIQDLLERLKLYDEGGTRVERWNAPAQLTVTSQPPGARVQLERYDAKHARIDKTEDLGTTPVATRPLDRGSYRLRFELAGHAPVVLPIVLRREEVADTSVVLPPVDTIPAGFVYVPAGRFLYGSGDIADLRVTANAEPLHRVETGAYVIGRHEVTWADYIEFLSALPAGERAAILAINAARVLSDSARLTELPQGGWQLDLHQTVQVYTVRTGEPLVYEGRTQRARVEWERLPVTGIGVEEATAYFAWLNTSGRVPGARFCNEHEWERAARGADDRRFSIGEHLEVTQANIDRTYGLVGSAYGPDPVGSYPQSVSPYGLYDTIGNAYELTVSPYDHKQLNARGGAFYYNEFAARVANRFEVATSFRHSTVGLRVCATWPLTRS</sequence>
<organism evidence="9 10">
    <name type="scientific">Nannocystis pusilla</name>
    <dbReference type="NCBI Taxonomy" id="889268"/>
    <lineage>
        <taxon>Bacteria</taxon>
        <taxon>Pseudomonadati</taxon>
        <taxon>Myxococcota</taxon>
        <taxon>Polyangia</taxon>
        <taxon>Nannocystales</taxon>
        <taxon>Nannocystaceae</taxon>
        <taxon>Nannocystis</taxon>
    </lineage>
</organism>
<dbReference type="InterPro" id="IPR042095">
    <property type="entry name" value="SUMF_sf"/>
</dbReference>
<dbReference type="SMART" id="SM00220">
    <property type="entry name" value="S_TKc"/>
    <property type="match status" value="1"/>
</dbReference>
<evidence type="ECO:0000256" key="2">
    <source>
        <dbReference type="ARBA" id="ARBA00012513"/>
    </source>
</evidence>
<keyword evidence="5" id="KW-0418">Kinase</keyword>
<dbReference type="InterPro" id="IPR013229">
    <property type="entry name" value="PEGA"/>
</dbReference>